<dbReference type="RefSeq" id="WP_092010290.1">
    <property type="nucleotide sequence ID" value="NZ_FOYW01000001.1"/>
</dbReference>
<sequence>MYVIPLIVLVALFFLLVSPNSPLAKKVVIEFPYQRCDRLMTEAEGSFYQVLELALPEGRYRLFGKVRVEDLISVKRGLDRQTWQSSRNRIKSRHIDIVVVERKTFKPVWAIELDDKSHNSTRRKERDLFLDNAFDAAGLPLLRFKTKRSYTRSDIQAALGLDGIPSASDGAISSDGPATEREQESITAYSDQQEGRTLCPRCYAPMVKKRVRSGKYAGTEILACSRYPKCRKLLPIGDSAILQQNG</sequence>
<dbReference type="GO" id="GO:0005694">
    <property type="term" value="C:chromosome"/>
    <property type="evidence" value="ECO:0007669"/>
    <property type="project" value="InterPro"/>
</dbReference>
<feature type="domain" description="DNA topoisomerase type IA zn finger" evidence="1">
    <location>
        <begin position="198"/>
        <end position="236"/>
    </location>
</feature>
<dbReference type="GO" id="GO:0003916">
    <property type="term" value="F:DNA topoisomerase activity"/>
    <property type="evidence" value="ECO:0007669"/>
    <property type="project" value="InterPro"/>
</dbReference>
<keyword evidence="3" id="KW-0413">Isomerase</keyword>
<dbReference type="InterPro" id="IPR013498">
    <property type="entry name" value="Topo_IA_Znf"/>
</dbReference>
<gene>
    <name evidence="3" type="ORF">SAMN05216203_1496</name>
</gene>
<proteinExistence type="predicted"/>
<evidence type="ECO:0000259" key="2">
    <source>
        <dbReference type="Pfam" id="PF10881"/>
    </source>
</evidence>
<name>A0A1I6HSQ0_9GAMM</name>
<accession>A0A1I6HSQ0</accession>
<dbReference type="InterPro" id="IPR014538">
    <property type="entry name" value="UCP028063_topo_Znf"/>
</dbReference>
<dbReference type="Pfam" id="PF01396">
    <property type="entry name" value="Zn_ribbon_Top1"/>
    <property type="match status" value="1"/>
</dbReference>
<evidence type="ECO:0000313" key="3">
    <source>
        <dbReference type="EMBL" id="SFR57427.1"/>
    </source>
</evidence>
<dbReference type="Proteomes" id="UP000198644">
    <property type="component" value="Unassembled WGS sequence"/>
</dbReference>
<organism evidence="3 4">
    <name type="scientific">Marinobacter daqiaonensis</name>
    <dbReference type="NCBI Taxonomy" id="650891"/>
    <lineage>
        <taxon>Bacteria</taxon>
        <taxon>Pseudomonadati</taxon>
        <taxon>Pseudomonadota</taxon>
        <taxon>Gammaproteobacteria</taxon>
        <taxon>Pseudomonadales</taxon>
        <taxon>Marinobacteraceae</taxon>
        <taxon>Marinobacter</taxon>
    </lineage>
</organism>
<dbReference type="GO" id="GO:0006265">
    <property type="term" value="P:DNA topological change"/>
    <property type="evidence" value="ECO:0007669"/>
    <property type="project" value="InterPro"/>
</dbReference>
<evidence type="ECO:0000259" key="1">
    <source>
        <dbReference type="Pfam" id="PF01396"/>
    </source>
</evidence>
<dbReference type="Pfam" id="PF10881">
    <property type="entry name" value="DUF2726"/>
    <property type="match status" value="1"/>
</dbReference>
<dbReference type="GO" id="GO:0003677">
    <property type="term" value="F:DNA binding"/>
    <property type="evidence" value="ECO:0007669"/>
    <property type="project" value="InterPro"/>
</dbReference>
<dbReference type="STRING" id="650891.SAMN05216203_1496"/>
<evidence type="ECO:0000313" key="4">
    <source>
        <dbReference type="Proteomes" id="UP000198644"/>
    </source>
</evidence>
<dbReference type="AlphaFoldDB" id="A0A1I6HSQ0"/>
<dbReference type="EMBL" id="FOYW01000001">
    <property type="protein sequence ID" value="SFR57427.1"/>
    <property type="molecule type" value="Genomic_DNA"/>
</dbReference>
<protein>
    <submittedName>
        <fullName evidence="3">Topoisomerase DNA binding C4 zinc finger</fullName>
    </submittedName>
</protein>
<keyword evidence="4" id="KW-1185">Reference proteome</keyword>
<reference evidence="3 4" key="1">
    <citation type="submission" date="2016-10" db="EMBL/GenBank/DDBJ databases">
        <authorList>
            <person name="de Groot N.N."/>
        </authorList>
    </citation>
    <scope>NUCLEOTIDE SEQUENCE [LARGE SCALE GENOMIC DNA]</scope>
    <source>
        <strain evidence="3 4">CGMCC 1.9167</strain>
    </source>
</reference>
<dbReference type="Gene3D" id="3.30.65.10">
    <property type="entry name" value="Bacterial Topoisomerase I, domain 1"/>
    <property type="match status" value="1"/>
</dbReference>
<dbReference type="InterPro" id="IPR024402">
    <property type="entry name" value="DUF2726"/>
</dbReference>
<feature type="domain" description="DUF2726" evidence="2">
    <location>
        <begin position="38"/>
        <end position="159"/>
    </location>
</feature>
<dbReference type="PIRSF" id="PIRSF028063">
    <property type="entry name" value="UCP028063"/>
    <property type="match status" value="1"/>
</dbReference>
<dbReference type="SUPFAM" id="SSF57783">
    <property type="entry name" value="Zinc beta-ribbon"/>
    <property type="match status" value="1"/>
</dbReference>